<evidence type="ECO:0000313" key="2">
    <source>
        <dbReference type="Proteomes" id="UP001151088"/>
    </source>
</evidence>
<comment type="caution">
    <text evidence="1">The sequence shown here is derived from an EMBL/GenBank/DDBJ whole genome shotgun (WGS) entry which is preliminary data.</text>
</comment>
<sequence>MSETIAATAQQRTQPVQDSAQPIFVLGAAAGGRHALIGAMLGQHPACFGMPELNLLVGDNLEEVAFRLNQPHNAQFHGLLRAAAYLLSGEQSMDAVAMARRWMIRRMSLPTWRIFEELRVKVAPRRMVDPSRAYSLKLDALKVIQRSYPGASVVRLVAPAAERGGRESAGGQKRQGALARFFEALPDGQLAELSVEGFEQAPRTTLRKLCAALALPCDDAALDAMMQPQNSPFAGLGPAGANLGNDPAFLANPAFRSPLERRSA</sequence>
<accession>A0A9X2PDH3</accession>
<dbReference type="EMBL" id="JANTHZ010000001">
    <property type="protein sequence ID" value="MCS0494088.1"/>
    <property type="molecule type" value="Genomic_DNA"/>
</dbReference>
<evidence type="ECO:0000313" key="1">
    <source>
        <dbReference type="EMBL" id="MCS0494088.1"/>
    </source>
</evidence>
<dbReference type="SUPFAM" id="SSF52540">
    <property type="entry name" value="P-loop containing nucleoside triphosphate hydrolases"/>
    <property type="match status" value="1"/>
</dbReference>
<dbReference type="Proteomes" id="UP001151088">
    <property type="component" value="Unassembled WGS sequence"/>
</dbReference>
<gene>
    <name evidence="1" type="ORF">NVS89_03190</name>
</gene>
<name>A0A9X2PDH3_9HYPH</name>
<proteinExistence type="predicted"/>
<protein>
    <submittedName>
        <fullName evidence="1">Sulfotransferase</fullName>
    </submittedName>
</protein>
<dbReference type="RefSeq" id="WP_258731034.1">
    <property type="nucleotide sequence ID" value="NZ_JANTHZ010000001.1"/>
</dbReference>
<reference evidence="1" key="1">
    <citation type="submission" date="2022-08" db="EMBL/GenBank/DDBJ databases">
        <authorList>
            <person name="Li F."/>
        </authorList>
    </citation>
    <scope>NUCLEOTIDE SEQUENCE</scope>
    <source>
        <strain evidence="1">MQZ15Z-1</strain>
    </source>
</reference>
<dbReference type="InterPro" id="IPR027417">
    <property type="entry name" value="P-loop_NTPase"/>
</dbReference>
<keyword evidence="2" id="KW-1185">Reference proteome</keyword>
<dbReference type="Gene3D" id="3.40.50.300">
    <property type="entry name" value="P-loop containing nucleotide triphosphate hydrolases"/>
    <property type="match status" value="1"/>
</dbReference>
<organism evidence="1 2">
    <name type="scientific">Ancylobacter mangrovi</name>
    <dbReference type="NCBI Taxonomy" id="2972472"/>
    <lineage>
        <taxon>Bacteria</taxon>
        <taxon>Pseudomonadati</taxon>
        <taxon>Pseudomonadota</taxon>
        <taxon>Alphaproteobacteria</taxon>
        <taxon>Hyphomicrobiales</taxon>
        <taxon>Xanthobacteraceae</taxon>
        <taxon>Ancylobacter</taxon>
    </lineage>
</organism>
<dbReference type="AlphaFoldDB" id="A0A9X2PDH3"/>